<dbReference type="EMBL" id="JAIWYE010000038">
    <property type="protein sequence ID" value="MCA4706448.1"/>
    <property type="molecule type" value="Genomic_DNA"/>
</dbReference>
<comment type="caution">
    <text evidence="20">The sequence shown here is derived from an EMBL/GenBank/DDBJ whole genome shotgun (WGS) entry which is preliminary data.</text>
</comment>
<feature type="signal peptide" evidence="16">
    <location>
        <begin position="1"/>
        <end position="24"/>
    </location>
</feature>
<feature type="chain" id="PRO_5043924392" evidence="16">
    <location>
        <begin position="25"/>
        <end position="804"/>
    </location>
</feature>
<dbReference type="Pfam" id="PF02563">
    <property type="entry name" value="Poly_export"/>
    <property type="match status" value="1"/>
</dbReference>
<feature type="domain" description="Polysaccharide export protein N-terminal" evidence="17">
    <location>
        <begin position="140"/>
        <end position="203"/>
    </location>
</feature>
<keyword evidence="14" id="KW-0449">Lipoprotein</keyword>
<keyword evidence="12" id="KW-0564">Palmitate</keyword>
<organism evidence="20 21">
    <name type="scientific">Bacteroides xylanisolvens</name>
    <dbReference type="NCBI Taxonomy" id="371601"/>
    <lineage>
        <taxon>Bacteria</taxon>
        <taxon>Pseudomonadati</taxon>
        <taxon>Bacteroidota</taxon>
        <taxon>Bacteroidia</taxon>
        <taxon>Bacteroidales</taxon>
        <taxon>Bacteroidaceae</taxon>
        <taxon>Bacteroides</taxon>
    </lineage>
</organism>
<evidence type="ECO:0000256" key="13">
    <source>
        <dbReference type="ARBA" id="ARBA00023237"/>
    </source>
</evidence>
<keyword evidence="5" id="KW-0762">Sugar transport</keyword>
<keyword evidence="4" id="KW-1134">Transmembrane beta strand</keyword>
<dbReference type="InterPro" id="IPR003715">
    <property type="entry name" value="Poly_export_N"/>
</dbReference>
<feature type="domain" description="Soluble ligand binding" evidence="18">
    <location>
        <begin position="604"/>
        <end position="634"/>
    </location>
</feature>
<dbReference type="PANTHER" id="PTHR33619:SF3">
    <property type="entry name" value="POLYSACCHARIDE EXPORT PROTEIN GFCE-RELATED"/>
    <property type="match status" value="1"/>
</dbReference>
<gene>
    <name evidence="20" type="ORF">LD004_22875</name>
</gene>
<evidence type="ECO:0000256" key="8">
    <source>
        <dbReference type="ARBA" id="ARBA00023047"/>
    </source>
</evidence>
<feature type="domain" description="Soluble ligand binding" evidence="18">
    <location>
        <begin position="396"/>
        <end position="441"/>
    </location>
</feature>
<evidence type="ECO:0000256" key="7">
    <source>
        <dbReference type="ARBA" id="ARBA00022729"/>
    </source>
</evidence>
<dbReference type="InterPro" id="IPR054765">
    <property type="entry name" value="SLBB_dom"/>
</dbReference>
<dbReference type="GO" id="GO:0006811">
    <property type="term" value="P:monoatomic ion transport"/>
    <property type="evidence" value="ECO:0007669"/>
    <property type="project" value="UniProtKB-KW"/>
</dbReference>
<dbReference type="InterPro" id="IPR049712">
    <property type="entry name" value="Poly_export"/>
</dbReference>
<dbReference type="GO" id="GO:0015159">
    <property type="term" value="F:polysaccharide transmembrane transporter activity"/>
    <property type="evidence" value="ECO:0007669"/>
    <property type="project" value="InterPro"/>
</dbReference>
<evidence type="ECO:0000256" key="15">
    <source>
        <dbReference type="SAM" id="Phobius"/>
    </source>
</evidence>
<dbReference type="GO" id="GO:0015288">
    <property type="term" value="F:porin activity"/>
    <property type="evidence" value="ECO:0007669"/>
    <property type="project" value="UniProtKB-KW"/>
</dbReference>
<evidence type="ECO:0000259" key="17">
    <source>
        <dbReference type="Pfam" id="PF02563"/>
    </source>
</evidence>
<dbReference type="Gene3D" id="3.30.1950.10">
    <property type="entry name" value="wza like domain"/>
    <property type="match status" value="1"/>
</dbReference>
<evidence type="ECO:0000256" key="11">
    <source>
        <dbReference type="ARBA" id="ARBA00023136"/>
    </source>
</evidence>
<dbReference type="RefSeq" id="WP_225451289.1">
    <property type="nucleotide sequence ID" value="NZ_JAIWXB010000040.1"/>
</dbReference>
<evidence type="ECO:0000256" key="5">
    <source>
        <dbReference type="ARBA" id="ARBA00022597"/>
    </source>
</evidence>
<dbReference type="Gene3D" id="3.10.560.10">
    <property type="entry name" value="Outer membrane lipoprotein wza domain like"/>
    <property type="match status" value="6"/>
</dbReference>
<keyword evidence="15" id="KW-1133">Transmembrane helix</keyword>
<dbReference type="Pfam" id="PF22461">
    <property type="entry name" value="SLBB_2"/>
    <property type="match status" value="1"/>
</dbReference>
<evidence type="ECO:0000259" key="19">
    <source>
        <dbReference type="Pfam" id="PF22461"/>
    </source>
</evidence>
<evidence type="ECO:0000256" key="12">
    <source>
        <dbReference type="ARBA" id="ARBA00023139"/>
    </source>
</evidence>
<feature type="domain" description="SLBB" evidence="19">
    <location>
        <begin position="228"/>
        <end position="304"/>
    </location>
</feature>
<keyword evidence="3" id="KW-0813">Transport</keyword>
<keyword evidence="10" id="KW-0626">Porin</keyword>
<accession>A0AAW4T823</accession>
<comment type="subcellular location">
    <subcellularLocation>
        <location evidence="1">Cell outer membrane</location>
        <topology evidence="1">Multi-pass membrane protein</topology>
    </subcellularLocation>
</comment>
<evidence type="ECO:0000313" key="21">
    <source>
        <dbReference type="Proteomes" id="UP001198461"/>
    </source>
</evidence>
<evidence type="ECO:0000256" key="14">
    <source>
        <dbReference type="ARBA" id="ARBA00023288"/>
    </source>
</evidence>
<keyword evidence="8" id="KW-0625">Polysaccharide transport</keyword>
<protein>
    <submittedName>
        <fullName evidence="20">SLBB domain-containing protein</fullName>
    </submittedName>
</protein>
<name>A0AAW4T823_9BACE</name>
<evidence type="ECO:0000313" key="20">
    <source>
        <dbReference type="EMBL" id="MCA4706448.1"/>
    </source>
</evidence>
<dbReference type="InterPro" id="IPR019554">
    <property type="entry name" value="Soluble_ligand-bd"/>
</dbReference>
<feature type="domain" description="Soluble ligand binding" evidence="18">
    <location>
        <begin position="311"/>
        <end position="360"/>
    </location>
</feature>
<dbReference type="GO" id="GO:0009279">
    <property type="term" value="C:cell outer membrane"/>
    <property type="evidence" value="ECO:0007669"/>
    <property type="project" value="UniProtKB-SubCell"/>
</dbReference>
<sequence length="804" mass="89303">MTTRKNFNVFLFILLLGVFSPLMAQNMSDSQVLEYVKEGIRQGKEQKQLASELARKGVTKEQAMRVKQLYEQQNNVNASNATGTDVNESRLREEMKENTSDMLEDHPSTQDLARSNQVFGRNIFNTRNLTFEPSVNIATPLNYRLGPGDEVIIDIWGASQNTIRQQISPDGTINIQKIGPVNLNGLTISEANDYLKKTLNKIYNGLNNTNDPTSDIRLTLGSIRTIQINVMGEVVQPGTYSLSSFSTVFHALYRAGGVSDIGSLRNVQLVRNGKNIATIDVYQFIMKGNIQDDIRLQEGDVVIVPAYDVLVKIDGKVKRPMRFEMKKDENLSTLISYAGGFDADAYTRSLRVVRQNGQEYEVNTVKDLDYSVYKMRNGDVVTAEAILNRFTNKLEIRGAVYRPGIYQLNGKLNTVRELVNEAQGLTGDAFLNRAVLYRQREDLTTEVIPVDIKTIMDGTSQNIILAKNDILYIPSIHDLEDRGDVVIHGEVAKPDSYPYADNMTLEDLIIQAGGLREAASVVRVDVSRRIKNPRSTVDNDTIGQIYTFSLKEGFVVDGTPGFILQPYDEVYVRRSPGYQAQQNVVVEGEILFGGSYAMTSREERLSDLINKAGGTTNYAYLRGAKLTRVATEGEKKRMGDVIRLMSRQLGEAMMDSLGVRVEDHFTVGIDLEKAIANPGSASDLVLREGDVVFIPKNTNTVTINGAVMVPNTVSYIAGKNIDYYLNQAGGYSDNAKKSKKFIVYMNGQVTKVKGSGKKQIEPGCEIIVPSRSKKRTNMGEILGYATSFSSLGMMIASLANLIKK</sequence>
<feature type="transmembrane region" description="Helical" evidence="15">
    <location>
        <begin position="781"/>
        <end position="802"/>
    </location>
</feature>
<evidence type="ECO:0000256" key="4">
    <source>
        <dbReference type="ARBA" id="ARBA00022452"/>
    </source>
</evidence>
<keyword evidence="6 15" id="KW-0812">Transmembrane</keyword>
<keyword evidence="11 15" id="KW-0472">Membrane</keyword>
<proteinExistence type="inferred from homology"/>
<dbReference type="Proteomes" id="UP001198461">
    <property type="component" value="Unassembled WGS sequence"/>
</dbReference>
<evidence type="ECO:0000256" key="16">
    <source>
        <dbReference type="SAM" id="SignalP"/>
    </source>
</evidence>
<evidence type="ECO:0000256" key="3">
    <source>
        <dbReference type="ARBA" id="ARBA00022448"/>
    </source>
</evidence>
<evidence type="ECO:0000256" key="2">
    <source>
        <dbReference type="ARBA" id="ARBA00009450"/>
    </source>
</evidence>
<reference evidence="20" key="1">
    <citation type="submission" date="2023-08" db="EMBL/GenBank/DDBJ databases">
        <title>Mucin Metabolism Genes Underlie the Key Renovations of Bacteroides xylanisolvens Genomes in Captive Great Apes.</title>
        <authorList>
            <person name="Nishida A.H."/>
        </authorList>
    </citation>
    <scope>NUCLEOTIDE SEQUENCE</scope>
    <source>
        <strain evidence="20">P13.H9</strain>
    </source>
</reference>
<keyword evidence="9" id="KW-0406">Ion transport</keyword>
<dbReference type="GO" id="GO:0046930">
    <property type="term" value="C:pore complex"/>
    <property type="evidence" value="ECO:0007669"/>
    <property type="project" value="UniProtKB-KW"/>
</dbReference>
<evidence type="ECO:0000256" key="9">
    <source>
        <dbReference type="ARBA" id="ARBA00023065"/>
    </source>
</evidence>
<evidence type="ECO:0000256" key="10">
    <source>
        <dbReference type="ARBA" id="ARBA00023114"/>
    </source>
</evidence>
<keyword evidence="7 16" id="KW-0732">Signal</keyword>
<dbReference type="Pfam" id="PF10531">
    <property type="entry name" value="SLBB"/>
    <property type="match status" value="4"/>
</dbReference>
<keyword evidence="13" id="KW-0998">Cell outer membrane</keyword>
<dbReference type="AlphaFoldDB" id="A0AAW4T823"/>
<feature type="domain" description="Soluble ligand binding" evidence="18">
    <location>
        <begin position="487"/>
        <end position="531"/>
    </location>
</feature>
<evidence type="ECO:0000259" key="18">
    <source>
        <dbReference type="Pfam" id="PF10531"/>
    </source>
</evidence>
<dbReference type="PANTHER" id="PTHR33619">
    <property type="entry name" value="POLYSACCHARIDE EXPORT PROTEIN GFCE-RELATED"/>
    <property type="match status" value="1"/>
</dbReference>
<evidence type="ECO:0000256" key="1">
    <source>
        <dbReference type="ARBA" id="ARBA00004571"/>
    </source>
</evidence>
<evidence type="ECO:0000256" key="6">
    <source>
        <dbReference type="ARBA" id="ARBA00022692"/>
    </source>
</evidence>
<comment type="similarity">
    <text evidence="2">Belongs to the BexD/CtrA/VexA family.</text>
</comment>